<dbReference type="EMBL" id="ML976668">
    <property type="protein sequence ID" value="KAF1976113.1"/>
    <property type="molecule type" value="Genomic_DNA"/>
</dbReference>
<evidence type="ECO:0000256" key="1">
    <source>
        <dbReference type="SAM" id="MobiDB-lite"/>
    </source>
</evidence>
<evidence type="ECO:0000313" key="2">
    <source>
        <dbReference type="EMBL" id="KAF1976113.1"/>
    </source>
</evidence>
<dbReference type="AlphaFoldDB" id="A0A6A5VF37"/>
<accession>A0A6A5VF37</accession>
<dbReference type="Proteomes" id="UP000800036">
    <property type="component" value="Unassembled WGS sequence"/>
</dbReference>
<keyword evidence="3" id="KW-1185">Reference proteome</keyword>
<feature type="compositionally biased region" description="Basic and acidic residues" evidence="1">
    <location>
        <begin position="11"/>
        <end position="23"/>
    </location>
</feature>
<organism evidence="2 3">
    <name type="scientific">Bimuria novae-zelandiae CBS 107.79</name>
    <dbReference type="NCBI Taxonomy" id="1447943"/>
    <lineage>
        <taxon>Eukaryota</taxon>
        <taxon>Fungi</taxon>
        <taxon>Dikarya</taxon>
        <taxon>Ascomycota</taxon>
        <taxon>Pezizomycotina</taxon>
        <taxon>Dothideomycetes</taxon>
        <taxon>Pleosporomycetidae</taxon>
        <taxon>Pleosporales</taxon>
        <taxon>Massarineae</taxon>
        <taxon>Didymosphaeriaceae</taxon>
        <taxon>Bimuria</taxon>
    </lineage>
</organism>
<gene>
    <name evidence="2" type="ORF">BU23DRAFT_61015</name>
</gene>
<name>A0A6A5VF37_9PLEO</name>
<evidence type="ECO:0000313" key="3">
    <source>
        <dbReference type="Proteomes" id="UP000800036"/>
    </source>
</evidence>
<feature type="region of interest" description="Disordered" evidence="1">
    <location>
        <begin position="1"/>
        <end position="74"/>
    </location>
</feature>
<reference evidence="2" key="1">
    <citation type="journal article" date="2020" name="Stud. Mycol.">
        <title>101 Dothideomycetes genomes: a test case for predicting lifestyles and emergence of pathogens.</title>
        <authorList>
            <person name="Haridas S."/>
            <person name="Albert R."/>
            <person name="Binder M."/>
            <person name="Bloem J."/>
            <person name="Labutti K."/>
            <person name="Salamov A."/>
            <person name="Andreopoulos B."/>
            <person name="Baker S."/>
            <person name="Barry K."/>
            <person name="Bills G."/>
            <person name="Bluhm B."/>
            <person name="Cannon C."/>
            <person name="Castanera R."/>
            <person name="Culley D."/>
            <person name="Daum C."/>
            <person name="Ezra D."/>
            <person name="Gonzalez J."/>
            <person name="Henrissat B."/>
            <person name="Kuo A."/>
            <person name="Liang C."/>
            <person name="Lipzen A."/>
            <person name="Lutzoni F."/>
            <person name="Magnuson J."/>
            <person name="Mondo S."/>
            <person name="Nolan M."/>
            <person name="Ohm R."/>
            <person name="Pangilinan J."/>
            <person name="Park H.-J."/>
            <person name="Ramirez L."/>
            <person name="Alfaro M."/>
            <person name="Sun H."/>
            <person name="Tritt A."/>
            <person name="Yoshinaga Y."/>
            <person name="Zwiers L.-H."/>
            <person name="Turgeon B."/>
            <person name="Goodwin S."/>
            <person name="Spatafora J."/>
            <person name="Crous P."/>
            <person name="Grigoriev I."/>
        </authorList>
    </citation>
    <scope>NUCLEOTIDE SEQUENCE</scope>
    <source>
        <strain evidence="2">CBS 107.79</strain>
    </source>
</reference>
<protein>
    <submittedName>
        <fullName evidence="2">Uncharacterized protein</fullName>
    </submittedName>
</protein>
<sequence>MEVTRRGNAGHYERVADAVKGKDGVPPPSKQPISAAGIFKQNPKSAKRKVAPASLHRSAVKKPTMPGLSSSPRKVERNGLLKQDEVHPLAAAFNDTTQAYRNTLYESTTKRLDDTLCHLVSQLQDYNLTTTSSPPRTSDPTGSPQKITLAEKVDRIAEKLFRRLGSYRVTGAADGSRTEQLFDDRLAEFETRHEVRVKELRTLETKWESAVSEIWKIGINYLGEDATHALLLLPSIPSSPPQHETDSLDLEDLEPRPARKKVKFQEPIPELPKFLSSPSNYPDLPVPMEISKEDIKKLESKVDVLGDPHIEELINIKKQFEKKWQKKVQLAMNALKED</sequence>
<dbReference type="OrthoDB" id="3777651at2759"/>
<proteinExistence type="predicted"/>